<dbReference type="InterPro" id="IPR056884">
    <property type="entry name" value="NPHP3-like_N"/>
</dbReference>
<evidence type="ECO:0000259" key="6">
    <source>
        <dbReference type="PROSITE" id="PS50837"/>
    </source>
</evidence>
<dbReference type="SMART" id="SM00355">
    <property type="entry name" value="ZnF_C2H2"/>
    <property type="match status" value="3"/>
</dbReference>
<feature type="domain" description="C2H2-type" evidence="5">
    <location>
        <begin position="889"/>
        <end position="916"/>
    </location>
</feature>
<evidence type="ECO:0000256" key="2">
    <source>
        <dbReference type="PROSITE-ProRule" id="PRU00042"/>
    </source>
</evidence>
<dbReference type="GO" id="GO:0008270">
    <property type="term" value="F:zinc ion binding"/>
    <property type="evidence" value="ECO:0007669"/>
    <property type="project" value="UniProtKB-KW"/>
</dbReference>
<evidence type="ECO:0000313" key="8">
    <source>
        <dbReference type="Proteomes" id="UP000531561"/>
    </source>
</evidence>
<dbReference type="Pfam" id="PF24809">
    <property type="entry name" value="DUF7708"/>
    <property type="match status" value="1"/>
</dbReference>
<dbReference type="PANTHER" id="PTHR10039">
    <property type="entry name" value="AMELOGENIN"/>
    <property type="match status" value="1"/>
</dbReference>
<keyword evidence="3" id="KW-0175">Coiled coil</keyword>
<dbReference type="PROSITE" id="PS50837">
    <property type="entry name" value="NACHT"/>
    <property type="match status" value="1"/>
</dbReference>
<protein>
    <submittedName>
        <fullName evidence="7">Putative nacht domain protein</fullName>
    </submittedName>
</protein>
<dbReference type="Pfam" id="PF22939">
    <property type="entry name" value="WHD_GPIID"/>
    <property type="match status" value="1"/>
</dbReference>
<dbReference type="InterPro" id="IPR056125">
    <property type="entry name" value="DUF7708"/>
</dbReference>
<feature type="domain" description="C2H2-type" evidence="5">
    <location>
        <begin position="917"/>
        <end position="947"/>
    </location>
</feature>
<keyword evidence="2" id="KW-0862">Zinc</keyword>
<dbReference type="Gene3D" id="3.30.160.60">
    <property type="entry name" value="Classic Zinc Finger"/>
    <property type="match status" value="2"/>
</dbReference>
<dbReference type="RefSeq" id="XP_037194137.1">
    <property type="nucleotide sequence ID" value="XM_037334050.1"/>
</dbReference>
<sequence>MADSFQIALASFKKRLTQEEQLRFQTTTLDEVKTAILKIQDDQSRRKSMMNLSRVKAFIEAFEQYSNVVEVFLNTSSVLCFIWGPMKFCLQVASSWAESFDTLLDAYQQLAENIPLLEQYGDLFKGNSYMVNVLALFYEDMLDFHRAALRVFSKSTWKQIFRATWKDFNSKFRHILESLARHKALVESQATILQFEKQQKDYTKAETSLSTIQESILRIQEYQREHLNHKKQFETIEKEDNKRQRLALLDWLASTDPIPDHEFAVSMRADYPSSGNWVLQENKLKAWLDPQQLTVPLLWINGIPGAGKTILASVIIGECMKNSSSSTIFFYCKYDDKQRDTFLAVARAMLSQLLKQNEVLLPYLYSECINSHSVSLVSHEMCTKLLEVCFETVSKSEKTYVIIDGLDECEPVQRRLLLSTLVSIVQKTLYPGMLRLLIVSQNEPDIKRHLRQCSDLRLSSSCNRSDIEVYSRVWAEKIQQKFVVPDDTKTYIIKAVSEGADGMFLYAKLTLTNLYGQTSREKLFEELRPGTFPVGFEQAYSRIVCRVYQNPNESERATAERLLGWISCAKRPMRWHEIQAAVSINMDDEDVNFEDRQLRTHIQDLCGSLVEVLPGDRVQLVHSTAKSYLVDKSHVRIIIEEQKLAVMCLRYLLFQCFDPTTPDNQIHHYVNEGYYAFQEYAIVYWVDHLESLIEQLSPSDLENSEQCDLGSAIAEFYEIFGVQSTKRSDVLSFLEDRCTHLVGSDQLDSLLLLLSHTRKVRAAQDELTEPTELKIILEKVRSYLAKLSKSKNLTIVEKQKLNTYYGSKWIKCPRHACFYFHEGFPDESIRDKHLLRHEKPFLCTDLNCLRKHWGYSTEKELKRHVLIEHPDPAAFGGKFPKVKKEPVKHQCDRCESSFTRSSGLKIHQRKHDGIKPFKCESPGCSAAFSRRWDRDRHVRSTHSGMGNASGSQSPQSTPVQSLP</sequence>
<dbReference type="SUPFAM" id="SSF52540">
    <property type="entry name" value="P-loop containing nucleoside triphosphate hydrolases"/>
    <property type="match status" value="1"/>
</dbReference>
<comment type="caution">
    <text evidence="7">The sequence shown here is derived from an EMBL/GenBank/DDBJ whole genome shotgun (WGS) entry which is preliminary data.</text>
</comment>
<dbReference type="AlphaFoldDB" id="A0A8H6EK40"/>
<reference evidence="7 8" key="1">
    <citation type="journal article" date="2020" name="Phytopathology">
        <title>A high-quality genome resource of Botrytis fragariae, a new and rapidly spreading fungal pathogen causing strawberry gray mold in the U.S.A.</title>
        <authorList>
            <person name="Wu Y."/>
            <person name="Saski C.A."/>
            <person name="Schnabel G."/>
            <person name="Xiao S."/>
            <person name="Hu M."/>
        </authorList>
    </citation>
    <scope>NUCLEOTIDE SEQUENCE [LARGE SCALE GENOMIC DNA]</scope>
    <source>
        <strain evidence="7 8">BVB16</strain>
    </source>
</reference>
<evidence type="ECO:0000256" key="3">
    <source>
        <dbReference type="SAM" id="Coils"/>
    </source>
</evidence>
<feature type="region of interest" description="Disordered" evidence="4">
    <location>
        <begin position="929"/>
        <end position="963"/>
    </location>
</feature>
<proteinExistence type="predicted"/>
<feature type="domain" description="NACHT" evidence="6">
    <location>
        <begin position="296"/>
        <end position="441"/>
    </location>
</feature>
<name>A0A8H6EK40_9HELO</name>
<keyword evidence="1" id="KW-0677">Repeat</keyword>
<evidence type="ECO:0000256" key="4">
    <source>
        <dbReference type="SAM" id="MobiDB-lite"/>
    </source>
</evidence>
<dbReference type="InterPro" id="IPR007111">
    <property type="entry name" value="NACHT_NTPase"/>
</dbReference>
<keyword evidence="2" id="KW-0479">Metal-binding</keyword>
<gene>
    <name evidence="7" type="ORF">Bfra_003644</name>
</gene>
<dbReference type="Gene3D" id="3.40.50.300">
    <property type="entry name" value="P-loop containing nucleotide triphosphate hydrolases"/>
    <property type="match status" value="1"/>
</dbReference>
<keyword evidence="8" id="KW-1185">Reference proteome</keyword>
<feature type="compositionally biased region" description="Polar residues" evidence="4">
    <location>
        <begin position="941"/>
        <end position="963"/>
    </location>
</feature>
<organism evidence="7 8">
    <name type="scientific">Botrytis fragariae</name>
    <dbReference type="NCBI Taxonomy" id="1964551"/>
    <lineage>
        <taxon>Eukaryota</taxon>
        <taxon>Fungi</taxon>
        <taxon>Dikarya</taxon>
        <taxon>Ascomycota</taxon>
        <taxon>Pezizomycotina</taxon>
        <taxon>Leotiomycetes</taxon>
        <taxon>Helotiales</taxon>
        <taxon>Sclerotiniaceae</taxon>
        <taxon>Botrytis</taxon>
    </lineage>
</organism>
<dbReference type="Pfam" id="PF24883">
    <property type="entry name" value="NPHP3_N"/>
    <property type="match status" value="1"/>
</dbReference>
<dbReference type="PROSITE" id="PS00028">
    <property type="entry name" value="ZINC_FINGER_C2H2_1"/>
    <property type="match status" value="2"/>
</dbReference>
<dbReference type="Proteomes" id="UP000531561">
    <property type="component" value="Unassembled WGS sequence"/>
</dbReference>
<keyword evidence="2" id="KW-0863">Zinc-finger</keyword>
<dbReference type="PROSITE" id="PS50157">
    <property type="entry name" value="ZINC_FINGER_C2H2_2"/>
    <property type="match status" value="2"/>
</dbReference>
<evidence type="ECO:0000259" key="5">
    <source>
        <dbReference type="PROSITE" id="PS50157"/>
    </source>
</evidence>
<feature type="coiled-coil region" evidence="3">
    <location>
        <begin position="212"/>
        <end position="239"/>
    </location>
</feature>
<evidence type="ECO:0000256" key="1">
    <source>
        <dbReference type="ARBA" id="ARBA00022737"/>
    </source>
</evidence>
<dbReference type="InterPro" id="IPR013087">
    <property type="entry name" value="Znf_C2H2_type"/>
</dbReference>
<dbReference type="InterPro" id="IPR036236">
    <property type="entry name" value="Znf_C2H2_sf"/>
</dbReference>
<dbReference type="InterPro" id="IPR027417">
    <property type="entry name" value="P-loop_NTPase"/>
</dbReference>
<dbReference type="InterPro" id="IPR054471">
    <property type="entry name" value="GPIID_WHD"/>
</dbReference>
<dbReference type="SUPFAM" id="SSF57667">
    <property type="entry name" value="beta-beta-alpha zinc fingers"/>
    <property type="match status" value="1"/>
</dbReference>
<dbReference type="OrthoDB" id="21416at2759"/>
<dbReference type="GeneID" id="59257742"/>
<accession>A0A8H6EK40</accession>
<dbReference type="PANTHER" id="PTHR10039:SF14">
    <property type="entry name" value="NACHT DOMAIN-CONTAINING PROTEIN"/>
    <property type="match status" value="1"/>
</dbReference>
<evidence type="ECO:0000313" key="7">
    <source>
        <dbReference type="EMBL" id="KAF5875191.1"/>
    </source>
</evidence>
<dbReference type="EMBL" id="JABFCT010000006">
    <property type="protein sequence ID" value="KAF5875191.1"/>
    <property type="molecule type" value="Genomic_DNA"/>
</dbReference>